<evidence type="ECO:0000313" key="4">
    <source>
        <dbReference type="Proteomes" id="UP000322214"/>
    </source>
</evidence>
<dbReference type="AlphaFoldDB" id="A0A5B9P798"/>
<protein>
    <submittedName>
        <fullName evidence="3">D-amino acid dehydrogenase small subunit</fullName>
        <ecNumber evidence="3">1.4.99.6</ecNumber>
    </submittedName>
</protein>
<dbReference type="RefSeq" id="WP_075086467.1">
    <property type="nucleotide sequence ID" value="NZ_CP042912.1"/>
</dbReference>
<accession>A0A5B9P798</accession>
<keyword evidence="1 3" id="KW-0560">Oxidoreductase</keyword>
<gene>
    <name evidence="3" type="primary">dadA</name>
    <name evidence="3" type="ORF">MFFC18_23980</name>
</gene>
<name>A0A5B9P798_9BACT</name>
<dbReference type="InterPro" id="IPR006076">
    <property type="entry name" value="FAD-dep_OxRdtase"/>
</dbReference>
<dbReference type="STRING" id="980251.GCA_001642875_04797"/>
<dbReference type="Gene3D" id="3.50.50.60">
    <property type="entry name" value="FAD/NAD(P)-binding domain"/>
    <property type="match status" value="2"/>
</dbReference>
<keyword evidence="4" id="KW-1185">Reference proteome</keyword>
<organism evidence="3 4">
    <name type="scientific">Mariniblastus fucicola</name>
    <dbReference type="NCBI Taxonomy" id="980251"/>
    <lineage>
        <taxon>Bacteria</taxon>
        <taxon>Pseudomonadati</taxon>
        <taxon>Planctomycetota</taxon>
        <taxon>Planctomycetia</taxon>
        <taxon>Pirellulales</taxon>
        <taxon>Pirellulaceae</taxon>
        <taxon>Mariniblastus</taxon>
    </lineage>
</organism>
<dbReference type="PROSITE" id="PS51257">
    <property type="entry name" value="PROKAR_LIPOPROTEIN"/>
    <property type="match status" value="1"/>
</dbReference>
<dbReference type="PANTHER" id="PTHR13847">
    <property type="entry name" value="SARCOSINE DEHYDROGENASE-RELATED"/>
    <property type="match status" value="1"/>
</dbReference>
<evidence type="ECO:0000259" key="2">
    <source>
        <dbReference type="Pfam" id="PF01266"/>
    </source>
</evidence>
<dbReference type="SUPFAM" id="SSF54373">
    <property type="entry name" value="FAD-linked reductases, C-terminal domain"/>
    <property type="match status" value="1"/>
</dbReference>
<dbReference type="Gene3D" id="3.30.9.10">
    <property type="entry name" value="D-Amino Acid Oxidase, subunit A, domain 2"/>
    <property type="match status" value="1"/>
</dbReference>
<proteinExistence type="predicted"/>
<dbReference type="GO" id="GO:0016491">
    <property type="term" value="F:oxidoreductase activity"/>
    <property type="evidence" value="ECO:0007669"/>
    <property type="project" value="UniProtKB-KW"/>
</dbReference>
<dbReference type="InterPro" id="IPR036188">
    <property type="entry name" value="FAD/NAD-bd_sf"/>
</dbReference>
<sequence length="417" mass="46098">MTDKTSSVTIIGAGIVGIACAHYLADAGLKVTIIDRGQAASACSQSNCGYICPSHALPLTEPGAFKAALGSLFNPKAPFRVKPTLNLALYKWLMQFAKRCTHRQMLAAGKPLQAILEASMKEYRELVSKHPFDCEWKEDGLLYVLQTQRGMDSFAKTDDLVTRHFGIPATRIEGADLPEFDAGLKPGLAGAFLYPGDTSVRPDKLNVSWIKHLKERNITFVENCELRSVRKQAGRVVAIETSTGEFESEHFVFAFGAWAANWEKELGCSIPVQPGKGYSVTMDRPEHSPRHPILFPEHKVGVSPFDDGFRLGSMMEFSGYDSTIPDYRIQQLRDSARPYLVASVDGEVRSKWYGWRPMTWDSLPIIGHVPNLRNAFLATGHNMLGLSLAPGTGRLIAEIVTQQPTHIDATPYSPSRF</sequence>
<dbReference type="Proteomes" id="UP000322214">
    <property type="component" value="Chromosome"/>
</dbReference>
<dbReference type="OrthoDB" id="9794226at2"/>
<dbReference type="GO" id="GO:0005737">
    <property type="term" value="C:cytoplasm"/>
    <property type="evidence" value="ECO:0007669"/>
    <property type="project" value="TreeGrafter"/>
</dbReference>
<dbReference type="KEGG" id="mff:MFFC18_23980"/>
<dbReference type="Pfam" id="PF01266">
    <property type="entry name" value="DAO"/>
    <property type="match status" value="1"/>
</dbReference>
<reference evidence="3 4" key="1">
    <citation type="submission" date="2019-08" db="EMBL/GenBank/DDBJ databases">
        <title>Deep-cultivation of Planctomycetes and their phenomic and genomic characterization uncovers novel biology.</title>
        <authorList>
            <person name="Wiegand S."/>
            <person name="Jogler M."/>
            <person name="Boedeker C."/>
            <person name="Pinto D."/>
            <person name="Vollmers J."/>
            <person name="Rivas-Marin E."/>
            <person name="Kohn T."/>
            <person name="Peeters S.H."/>
            <person name="Heuer A."/>
            <person name="Rast P."/>
            <person name="Oberbeckmann S."/>
            <person name="Bunk B."/>
            <person name="Jeske O."/>
            <person name="Meyerdierks A."/>
            <person name="Storesund J.E."/>
            <person name="Kallscheuer N."/>
            <person name="Luecker S."/>
            <person name="Lage O.M."/>
            <person name="Pohl T."/>
            <person name="Merkel B.J."/>
            <person name="Hornburger P."/>
            <person name="Mueller R.-W."/>
            <person name="Bruemmer F."/>
            <person name="Labrenz M."/>
            <person name="Spormann A.M."/>
            <person name="Op den Camp H."/>
            <person name="Overmann J."/>
            <person name="Amann R."/>
            <person name="Jetten M.S.M."/>
            <person name="Mascher T."/>
            <person name="Medema M.H."/>
            <person name="Devos D.P."/>
            <person name="Kaster A.-K."/>
            <person name="Ovreas L."/>
            <person name="Rohde M."/>
            <person name="Galperin M.Y."/>
            <person name="Jogler C."/>
        </authorList>
    </citation>
    <scope>NUCLEOTIDE SEQUENCE [LARGE SCALE GENOMIC DNA]</scope>
    <source>
        <strain evidence="3 4">FC18</strain>
    </source>
</reference>
<evidence type="ECO:0000256" key="1">
    <source>
        <dbReference type="ARBA" id="ARBA00023002"/>
    </source>
</evidence>
<evidence type="ECO:0000313" key="3">
    <source>
        <dbReference type="EMBL" id="QEG22517.1"/>
    </source>
</evidence>
<dbReference type="EMBL" id="CP042912">
    <property type="protein sequence ID" value="QEG22517.1"/>
    <property type="molecule type" value="Genomic_DNA"/>
</dbReference>
<dbReference type="EC" id="1.4.99.6" evidence="3"/>
<dbReference type="SUPFAM" id="SSF51905">
    <property type="entry name" value="FAD/NAD(P)-binding domain"/>
    <property type="match status" value="1"/>
</dbReference>
<dbReference type="PANTHER" id="PTHR13847:SF289">
    <property type="entry name" value="GLYCINE OXIDASE"/>
    <property type="match status" value="1"/>
</dbReference>
<feature type="domain" description="FAD dependent oxidoreductase" evidence="2">
    <location>
        <begin position="8"/>
        <end position="398"/>
    </location>
</feature>